<gene>
    <name evidence="3" type="ORF">SAMN05421759_102436</name>
</gene>
<dbReference type="OrthoDB" id="7876812at2"/>
<evidence type="ECO:0000313" key="4">
    <source>
        <dbReference type="Proteomes" id="UP000186684"/>
    </source>
</evidence>
<dbReference type="InterPro" id="IPR025433">
    <property type="entry name" value="DUF4168"/>
</dbReference>
<dbReference type="RefSeq" id="WP_076445887.1">
    <property type="nucleotide sequence ID" value="NZ_FTOQ01000002.1"/>
</dbReference>
<dbReference type="AlphaFoldDB" id="A0A1N7L706"/>
<name>A0A1N7L706_9RHOB</name>
<sequence>MFATRKITATALAALIAALPAGHLAAQSSAVDALPDSAVAGEETEQAQGGAETGADIEAETETAEGAVEGSGFEIATIEAFAAAVLDVTEIRDEYAGQLEGVSDEAEQRTLIEAANAEMRTAIEEREDLTVEEYMAISRAAAEDEGLNAVIAQLLQQMQLDNAG</sequence>
<feature type="signal peptide" evidence="1">
    <location>
        <begin position="1"/>
        <end position="25"/>
    </location>
</feature>
<dbReference type="Pfam" id="PF13767">
    <property type="entry name" value="DUF4168"/>
    <property type="match status" value="1"/>
</dbReference>
<accession>A0A1N7L706</accession>
<proteinExistence type="predicted"/>
<feature type="chain" id="PRO_5013134264" description="DUF4168 domain-containing protein" evidence="1">
    <location>
        <begin position="26"/>
        <end position="164"/>
    </location>
</feature>
<evidence type="ECO:0000256" key="1">
    <source>
        <dbReference type="SAM" id="SignalP"/>
    </source>
</evidence>
<protein>
    <recommendedName>
        <fullName evidence="2">DUF4168 domain-containing protein</fullName>
    </recommendedName>
</protein>
<dbReference type="EMBL" id="FTOQ01000002">
    <property type="protein sequence ID" value="SIS69629.1"/>
    <property type="molecule type" value="Genomic_DNA"/>
</dbReference>
<organism evidence="3 4">
    <name type="scientific">Roseivivax lentus</name>
    <dbReference type="NCBI Taxonomy" id="633194"/>
    <lineage>
        <taxon>Bacteria</taxon>
        <taxon>Pseudomonadati</taxon>
        <taxon>Pseudomonadota</taxon>
        <taxon>Alphaproteobacteria</taxon>
        <taxon>Rhodobacterales</taxon>
        <taxon>Roseobacteraceae</taxon>
        <taxon>Roseivivax</taxon>
    </lineage>
</organism>
<keyword evidence="1" id="KW-0732">Signal</keyword>
<dbReference type="Proteomes" id="UP000186684">
    <property type="component" value="Unassembled WGS sequence"/>
</dbReference>
<feature type="domain" description="DUF4168" evidence="2">
    <location>
        <begin position="76"/>
        <end position="148"/>
    </location>
</feature>
<dbReference type="STRING" id="633194.SAMN05421759_102436"/>
<keyword evidence="4" id="KW-1185">Reference proteome</keyword>
<evidence type="ECO:0000259" key="2">
    <source>
        <dbReference type="Pfam" id="PF13767"/>
    </source>
</evidence>
<evidence type="ECO:0000313" key="3">
    <source>
        <dbReference type="EMBL" id="SIS69629.1"/>
    </source>
</evidence>
<reference evidence="4" key="1">
    <citation type="submission" date="2017-01" db="EMBL/GenBank/DDBJ databases">
        <authorList>
            <person name="Varghese N."/>
            <person name="Submissions S."/>
        </authorList>
    </citation>
    <scope>NUCLEOTIDE SEQUENCE [LARGE SCALE GENOMIC DNA]</scope>
    <source>
        <strain evidence="4">DSM 29430</strain>
    </source>
</reference>